<dbReference type="RefSeq" id="WP_183190638.1">
    <property type="nucleotide sequence ID" value="NZ_JACICD010000005.1"/>
</dbReference>
<sequence length="381" mass="39448">MAGENRAARDTPLVLLAAGGTGGHLFPAEALADVLSRHGIAVDLATDRRAARYAGHFPARKLHVLPADTVRGRSPLALARTALALGSGLWQGYRLMRRLRPAIVVGFGGYPTVPPILAARLAGVPTLIHESNAVMGRANAMLGARVTAIATGYPDIFRNAPALAAKAHHTGNPVRPAVIAAVSPYVPPEPGGRFNLLVFGGSQGARVMSEVVPPGIAHLVETLDLSLRARLSIVQQARPEDIEAARATYARLGVAAELAPFFNDLPARMAKAHLVIARSGASTVAELSVIGRPSLLVPLPGAIDQDQLANATALATGGGAVLLPQSHFTPESLAGILARHAAAPEGLATMAAAAQRMGRADAAERLAALVLEIARIPRSTS</sequence>
<dbReference type="HAMAP" id="MF_00033">
    <property type="entry name" value="MurG"/>
    <property type="match status" value="1"/>
</dbReference>
<keyword evidence="6 10" id="KW-0573">Peptidoglycan synthesis</keyword>
<evidence type="ECO:0000256" key="2">
    <source>
        <dbReference type="ARBA" id="ARBA00022618"/>
    </source>
</evidence>
<feature type="binding site" evidence="10">
    <location>
        <position position="307"/>
    </location>
    <ligand>
        <name>UDP-N-acetyl-alpha-D-glucosamine</name>
        <dbReference type="ChEBI" id="CHEBI:57705"/>
    </ligand>
</feature>
<keyword evidence="7 10" id="KW-0472">Membrane</keyword>
<dbReference type="CDD" id="cd03785">
    <property type="entry name" value="GT28_MurG"/>
    <property type="match status" value="1"/>
</dbReference>
<feature type="binding site" evidence="10">
    <location>
        <begin position="21"/>
        <end position="23"/>
    </location>
    <ligand>
        <name>UDP-N-acetyl-alpha-D-glucosamine</name>
        <dbReference type="ChEBI" id="CHEBI:57705"/>
    </ligand>
</feature>
<comment type="pathway">
    <text evidence="10">Cell wall biogenesis; peptidoglycan biosynthesis.</text>
</comment>
<comment type="similarity">
    <text evidence="10">Belongs to the glycosyltransferase 28 family. MurG subfamily.</text>
</comment>
<keyword evidence="14" id="KW-1185">Reference proteome</keyword>
<evidence type="ECO:0000256" key="3">
    <source>
        <dbReference type="ARBA" id="ARBA00022676"/>
    </source>
</evidence>
<keyword evidence="3 10" id="KW-0328">Glycosyltransferase</keyword>
<dbReference type="NCBIfam" id="TIGR01133">
    <property type="entry name" value="murG"/>
    <property type="match status" value="1"/>
</dbReference>
<keyword evidence="9 10" id="KW-0961">Cell wall biogenesis/degradation</keyword>
<dbReference type="UniPathway" id="UPA00219"/>
<proteinExistence type="inferred from homology"/>
<comment type="catalytic activity">
    <reaction evidence="10">
        <text>di-trans,octa-cis-undecaprenyl diphospho-N-acetyl-alpha-D-muramoyl-L-alanyl-D-glutamyl-meso-2,6-diaminopimeloyl-D-alanyl-D-alanine + UDP-N-acetyl-alpha-D-glucosamine = di-trans,octa-cis-undecaprenyl diphospho-[N-acetyl-alpha-D-glucosaminyl-(1-&gt;4)]-N-acetyl-alpha-D-muramoyl-L-alanyl-D-glutamyl-meso-2,6-diaminopimeloyl-D-alanyl-D-alanine + UDP + H(+)</text>
        <dbReference type="Rhea" id="RHEA:31227"/>
        <dbReference type="ChEBI" id="CHEBI:15378"/>
        <dbReference type="ChEBI" id="CHEBI:57705"/>
        <dbReference type="ChEBI" id="CHEBI:58223"/>
        <dbReference type="ChEBI" id="CHEBI:61387"/>
        <dbReference type="ChEBI" id="CHEBI:61388"/>
        <dbReference type="EC" id="2.4.1.227"/>
    </reaction>
</comment>
<evidence type="ECO:0000259" key="12">
    <source>
        <dbReference type="Pfam" id="PF04101"/>
    </source>
</evidence>
<evidence type="ECO:0000256" key="4">
    <source>
        <dbReference type="ARBA" id="ARBA00022679"/>
    </source>
</evidence>
<comment type="caution">
    <text evidence="10">Lacks conserved residue(s) required for the propagation of feature annotation.</text>
</comment>
<keyword evidence="2 10" id="KW-0132">Cell division</keyword>
<keyword evidence="8 10" id="KW-0131">Cell cycle</keyword>
<evidence type="ECO:0000256" key="7">
    <source>
        <dbReference type="ARBA" id="ARBA00023136"/>
    </source>
</evidence>
<dbReference type="GO" id="GO:0005975">
    <property type="term" value="P:carbohydrate metabolic process"/>
    <property type="evidence" value="ECO:0007669"/>
    <property type="project" value="InterPro"/>
</dbReference>
<dbReference type="GO" id="GO:0051301">
    <property type="term" value="P:cell division"/>
    <property type="evidence" value="ECO:0007669"/>
    <property type="project" value="UniProtKB-KW"/>
</dbReference>
<feature type="binding site" evidence="10">
    <location>
        <position position="132"/>
    </location>
    <ligand>
        <name>UDP-N-acetyl-alpha-D-glucosamine</name>
        <dbReference type="ChEBI" id="CHEBI:57705"/>
    </ligand>
</feature>
<evidence type="ECO:0000256" key="9">
    <source>
        <dbReference type="ARBA" id="ARBA00023316"/>
    </source>
</evidence>
<name>A0A839ZCJ2_9HYPH</name>
<dbReference type="GO" id="GO:0008360">
    <property type="term" value="P:regulation of cell shape"/>
    <property type="evidence" value="ECO:0007669"/>
    <property type="project" value="UniProtKB-KW"/>
</dbReference>
<dbReference type="InterPro" id="IPR007235">
    <property type="entry name" value="Glyco_trans_28_C"/>
</dbReference>
<evidence type="ECO:0000259" key="11">
    <source>
        <dbReference type="Pfam" id="PF03033"/>
    </source>
</evidence>
<feature type="binding site" evidence="10">
    <location>
        <position position="175"/>
    </location>
    <ligand>
        <name>UDP-N-acetyl-alpha-D-glucosamine</name>
        <dbReference type="ChEBI" id="CHEBI:57705"/>
    </ligand>
</feature>
<feature type="domain" description="Glycosyl transferase family 28 C-terminal" evidence="12">
    <location>
        <begin position="196"/>
        <end position="366"/>
    </location>
</feature>
<dbReference type="EMBL" id="JACICD010000005">
    <property type="protein sequence ID" value="MBB3772493.1"/>
    <property type="molecule type" value="Genomic_DNA"/>
</dbReference>
<evidence type="ECO:0000313" key="13">
    <source>
        <dbReference type="EMBL" id="MBB3772493.1"/>
    </source>
</evidence>
<dbReference type="GO" id="GO:0050511">
    <property type="term" value="F:undecaprenyldiphospho-muramoylpentapeptide beta-N-acetylglucosaminyltransferase activity"/>
    <property type="evidence" value="ECO:0007669"/>
    <property type="project" value="UniProtKB-UniRule"/>
</dbReference>
<protein>
    <recommendedName>
        <fullName evidence="10">UDP-N-acetylglucosamine--N-acetylmuramyl-(pentapeptide) pyrophosphoryl-undecaprenol N-acetylglucosamine transferase</fullName>
        <ecNumber evidence="10">2.4.1.227</ecNumber>
    </recommendedName>
    <alternativeName>
        <fullName evidence="10">Undecaprenyl-PP-MurNAc-pentapeptide-UDPGlcNAc GlcNAc transferase</fullName>
    </alternativeName>
</protein>
<gene>
    <name evidence="10" type="primary">murG</name>
    <name evidence="13" type="ORF">FHS55_003105</name>
</gene>
<dbReference type="GO" id="GO:0009252">
    <property type="term" value="P:peptidoglycan biosynthetic process"/>
    <property type="evidence" value="ECO:0007669"/>
    <property type="project" value="UniProtKB-UniRule"/>
</dbReference>
<evidence type="ECO:0000256" key="1">
    <source>
        <dbReference type="ARBA" id="ARBA00022475"/>
    </source>
</evidence>
<dbReference type="InterPro" id="IPR006009">
    <property type="entry name" value="GlcNAc_MurG"/>
</dbReference>
<evidence type="ECO:0000313" key="14">
    <source>
        <dbReference type="Proteomes" id="UP000533469"/>
    </source>
</evidence>
<reference evidence="13 14" key="1">
    <citation type="submission" date="2020-08" db="EMBL/GenBank/DDBJ databases">
        <title>Genomic Encyclopedia of Type Strains, Phase IV (KMG-IV): sequencing the most valuable type-strain genomes for metagenomic binning, comparative biology and taxonomic classification.</title>
        <authorList>
            <person name="Goeker M."/>
        </authorList>
    </citation>
    <scope>NUCLEOTIDE SEQUENCE [LARGE SCALE GENOMIC DNA]</scope>
    <source>
        <strain evidence="13 14">DSM 5895</strain>
    </source>
</reference>
<dbReference type="Proteomes" id="UP000533469">
    <property type="component" value="Unassembled WGS sequence"/>
</dbReference>
<dbReference type="GO" id="GO:0071555">
    <property type="term" value="P:cell wall organization"/>
    <property type="evidence" value="ECO:0007669"/>
    <property type="project" value="UniProtKB-KW"/>
</dbReference>
<keyword evidence="4 10" id="KW-0808">Transferase</keyword>
<feature type="domain" description="Glycosyltransferase family 28 N-terminal" evidence="11">
    <location>
        <begin position="14"/>
        <end position="150"/>
    </location>
</feature>
<evidence type="ECO:0000256" key="10">
    <source>
        <dbReference type="HAMAP-Rule" id="MF_00033"/>
    </source>
</evidence>
<dbReference type="Pfam" id="PF03033">
    <property type="entry name" value="Glyco_transf_28"/>
    <property type="match status" value="1"/>
</dbReference>
<keyword evidence="1 10" id="KW-1003">Cell membrane</keyword>
<dbReference type="PANTHER" id="PTHR21015:SF22">
    <property type="entry name" value="GLYCOSYLTRANSFERASE"/>
    <property type="match status" value="1"/>
</dbReference>
<comment type="caution">
    <text evidence="13">The sequence shown here is derived from an EMBL/GenBank/DDBJ whole genome shotgun (WGS) entry which is preliminary data.</text>
</comment>
<dbReference type="InterPro" id="IPR004276">
    <property type="entry name" value="GlycoTrans_28_N"/>
</dbReference>
<dbReference type="Pfam" id="PF04101">
    <property type="entry name" value="Glyco_tran_28_C"/>
    <property type="match status" value="1"/>
</dbReference>
<comment type="subcellular location">
    <subcellularLocation>
        <location evidence="10">Cell membrane</location>
        <topology evidence="10">Peripheral membrane protein</topology>
        <orientation evidence="10">Cytoplasmic side</orientation>
    </subcellularLocation>
</comment>
<dbReference type="SUPFAM" id="SSF53756">
    <property type="entry name" value="UDP-Glycosyltransferase/glycogen phosphorylase"/>
    <property type="match status" value="1"/>
</dbReference>
<organism evidence="13 14">
    <name type="scientific">Ancylobacter tetraedralis</name>
    <dbReference type="NCBI Taxonomy" id="217068"/>
    <lineage>
        <taxon>Bacteria</taxon>
        <taxon>Pseudomonadati</taxon>
        <taxon>Pseudomonadota</taxon>
        <taxon>Alphaproteobacteria</taxon>
        <taxon>Hyphomicrobiales</taxon>
        <taxon>Xanthobacteraceae</taxon>
        <taxon>Ancylobacter</taxon>
    </lineage>
</organism>
<evidence type="ECO:0000256" key="5">
    <source>
        <dbReference type="ARBA" id="ARBA00022960"/>
    </source>
</evidence>
<dbReference type="EC" id="2.4.1.227" evidence="10"/>
<evidence type="ECO:0000256" key="8">
    <source>
        <dbReference type="ARBA" id="ARBA00023306"/>
    </source>
</evidence>
<comment type="function">
    <text evidence="10">Cell wall formation. Catalyzes the transfer of a GlcNAc subunit on undecaprenyl-pyrophosphoryl-MurNAc-pentapeptide (lipid intermediate I) to form undecaprenyl-pyrophosphoryl-MurNAc-(pentapeptide)GlcNAc (lipid intermediate II).</text>
</comment>
<dbReference type="AlphaFoldDB" id="A0A839ZCJ2"/>
<dbReference type="Gene3D" id="3.40.50.2000">
    <property type="entry name" value="Glycogen Phosphorylase B"/>
    <property type="match status" value="2"/>
</dbReference>
<dbReference type="PANTHER" id="PTHR21015">
    <property type="entry name" value="UDP-N-ACETYLGLUCOSAMINE--N-ACETYLMURAMYL-(PENTAPEPTIDE) PYROPHOSPHORYL-UNDECAPRENOL N-ACETYLGLUCOSAMINE TRANSFERASE 1"/>
    <property type="match status" value="1"/>
</dbReference>
<accession>A0A839ZCJ2</accession>
<keyword evidence="5 10" id="KW-0133">Cell shape</keyword>
<evidence type="ECO:0000256" key="6">
    <source>
        <dbReference type="ARBA" id="ARBA00022984"/>
    </source>
</evidence>
<dbReference type="GO" id="GO:0005886">
    <property type="term" value="C:plasma membrane"/>
    <property type="evidence" value="ECO:0007669"/>
    <property type="project" value="UniProtKB-SubCell"/>
</dbReference>
<feature type="binding site" evidence="10">
    <location>
        <position position="202"/>
    </location>
    <ligand>
        <name>UDP-N-acetyl-alpha-D-glucosamine</name>
        <dbReference type="ChEBI" id="CHEBI:57705"/>
    </ligand>
</feature>